<evidence type="ECO:0000313" key="1">
    <source>
        <dbReference type="EMBL" id="CAI6342723.1"/>
    </source>
</evidence>
<sequence>MDSTRDSKERSKYCGLFKMITSIEFVSNLNTMSDALDELGDLSEYLQKRSFTLVDAGKYRRTTIRVLNSMATNPGPKLSDTLKEIKNKMSYKNVILHSDNVPKINSAQFYKSLANKLKSRMMTTSSSNVSRNEKNRKTMKKRLKTYLIILKN</sequence>
<protein>
    <submittedName>
        <fullName evidence="1">Uncharacterized protein</fullName>
    </submittedName>
</protein>
<proteinExistence type="predicted"/>
<organism evidence="1 2">
    <name type="scientific">Macrosiphum euphorbiae</name>
    <name type="common">potato aphid</name>
    <dbReference type="NCBI Taxonomy" id="13131"/>
    <lineage>
        <taxon>Eukaryota</taxon>
        <taxon>Metazoa</taxon>
        <taxon>Ecdysozoa</taxon>
        <taxon>Arthropoda</taxon>
        <taxon>Hexapoda</taxon>
        <taxon>Insecta</taxon>
        <taxon>Pterygota</taxon>
        <taxon>Neoptera</taxon>
        <taxon>Paraneoptera</taxon>
        <taxon>Hemiptera</taxon>
        <taxon>Sternorrhyncha</taxon>
        <taxon>Aphidomorpha</taxon>
        <taxon>Aphidoidea</taxon>
        <taxon>Aphididae</taxon>
        <taxon>Macrosiphini</taxon>
        <taxon>Macrosiphum</taxon>
    </lineage>
</organism>
<evidence type="ECO:0000313" key="2">
    <source>
        <dbReference type="Proteomes" id="UP001160148"/>
    </source>
</evidence>
<gene>
    <name evidence="1" type="ORF">MEUPH1_LOCUS83</name>
</gene>
<comment type="caution">
    <text evidence="1">The sequence shown here is derived from an EMBL/GenBank/DDBJ whole genome shotgun (WGS) entry which is preliminary data.</text>
</comment>
<accession>A0AAV0VEX7</accession>
<dbReference type="Proteomes" id="UP001160148">
    <property type="component" value="Unassembled WGS sequence"/>
</dbReference>
<name>A0AAV0VEX7_9HEMI</name>
<dbReference type="AlphaFoldDB" id="A0AAV0VEX7"/>
<keyword evidence="2" id="KW-1185">Reference proteome</keyword>
<dbReference type="EMBL" id="CARXXK010000001">
    <property type="protein sequence ID" value="CAI6342723.1"/>
    <property type="molecule type" value="Genomic_DNA"/>
</dbReference>
<reference evidence="1 2" key="1">
    <citation type="submission" date="2023-01" db="EMBL/GenBank/DDBJ databases">
        <authorList>
            <person name="Whitehead M."/>
        </authorList>
    </citation>
    <scope>NUCLEOTIDE SEQUENCE [LARGE SCALE GENOMIC DNA]</scope>
</reference>